<evidence type="ECO:0000259" key="4">
    <source>
        <dbReference type="Pfam" id="PF07726"/>
    </source>
</evidence>
<dbReference type="HOGENOM" id="CLU_034716_2_0_11"/>
<dbReference type="PIRSF" id="PIRSF002849">
    <property type="entry name" value="AAA_ATPase_chaperone_MoxR_prd"/>
    <property type="match status" value="1"/>
</dbReference>
<gene>
    <name evidence="6" type="primary">yeaC</name>
    <name evidence="6" type="ORF">BN381_140021</name>
</gene>
<dbReference type="FunFam" id="3.40.50.300:FF:000640">
    <property type="entry name" value="MoxR family ATPase"/>
    <property type="match status" value="1"/>
</dbReference>
<evidence type="ECO:0000256" key="3">
    <source>
        <dbReference type="ARBA" id="ARBA00061607"/>
    </source>
</evidence>
<dbReference type="PANTHER" id="PTHR42759:SF5">
    <property type="entry name" value="METHANOL DEHYDROGENASE REGULATOR"/>
    <property type="match status" value="1"/>
</dbReference>
<dbReference type="GO" id="GO:0005524">
    <property type="term" value="F:ATP binding"/>
    <property type="evidence" value="ECO:0007669"/>
    <property type="project" value="UniProtKB-KW"/>
</dbReference>
<dbReference type="EMBL" id="CANL01000006">
    <property type="protein sequence ID" value="CCM62856.1"/>
    <property type="molecule type" value="Genomic_DNA"/>
</dbReference>
<reference evidence="6 7" key="1">
    <citation type="journal article" date="2013" name="ISME J.">
        <title>Metabolic model for the filamentous 'Candidatus Microthrix parvicella' based on genomic and metagenomic analyses.</title>
        <authorList>
            <person name="Jon McIlroy S."/>
            <person name="Kristiansen R."/>
            <person name="Albertsen M."/>
            <person name="Michael Karst S."/>
            <person name="Rossetti S."/>
            <person name="Lund Nielsen J."/>
            <person name="Tandoi V."/>
            <person name="James Seviour R."/>
            <person name="Nielsen P.H."/>
        </authorList>
    </citation>
    <scope>NUCLEOTIDE SEQUENCE [LARGE SCALE GENOMIC DNA]</scope>
    <source>
        <strain evidence="6 7">RN1</strain>
    </source>
</reference>
<evidence type="ECO:0008006" key="8">
    <source>
        <dbReference type="Google" id="ProtNLM"/>
    </source>
</evidence>
<dbReference type="Pfam" id="PF07726">
    <property type="entry name" value="AAA_3"/>
    <property type="match status" value="1"/>
</dbReference>
<keyword evidence="2" id="KW-0067">ATP-binding</keyword>
<dbReference type="Gene3D" id="3.40.50.300">
    <property type="entry name" value="P-loop containing nucleotide triphosphate hydrolases"/>
    <property type="match status" value="1"/>
</dbReference>
<accession>R4Z0R7</accession>
<dbReference type="AlphaFoldDB" id="R4Z0R7"/>
<dbReference type="InterPro" id="IPR011703">
    <property type="entry name" value="ATPase_AAA-3"/>
</dbReference>
<dbReference type="SUPFAM" id="SSF52540">
    <property type="entry name" value="P-loop containing nucleoside triphosphate hydrolases"/>
    <property type="match status" value="1"/>
</dbReference>
<feature type="domain" description="ChlI/MoxR AAA lid" evidence="5">
    <location>
        <begin position="236"/>
        <end position="308"/>
    </location>
</feature>
<dbReference type="Pfam" id="PF17863">
    <property type="entry name" value="AAA_lid_2"/>
    <property type="match status" value="1"/>
</dbReference>
<dbReference type="PANTHER" id="PTHR42759">
    <property type="entry name" value="MOXR FAMILY PROTEIN"/>
    <property type="match status" value="1"/>
</dbReference>
<dbReference type="GO" id="GO:0016887">
    <property type="term" value="F:ATP hydrolysis activity"/>
    <property type="evidence" value="ECO:0007669"/>
    <property type="project" value="InterPro"/>
</dbReference>
<comment type="similarity">
    <text evidence="3">Belongs to the MoxR family.</text>
</comment>
<proteinExistence type="inferred from homology"/>
<dbReference type="OrthoDB" id="9808397at2"/>
<dbReference type="CDD" id="cd00009">
    <property type="entry name" value="AAA"/>
    <property type="match status" value="1"/>
</dbReference>
<evidence type="ECO:0000313" key="7">
    <source>
        <dbReference type="Proteomes" id="UP000018291"/>
    </source>
</evidence>
<dbReference type="RefSeq" id="WP_012224673.1">
    <property type="nucleotide sequence ID" value="NZ_HG422565.1"/>
</dbReference>
<sequence>MVETDRVTAFAQRFTQLCDNVNQVVSGKTEVVGLAVTCLLSGGHILLEDVPGVGKTLLAKALAASVHGRFGRLQFTPDLLPADVVGTSVWNSAESNFSFRPGPVFANFVLADEVNRASPKTQSALLEAMAEEQVTVDGTTNALPEVFMVIATQNPMEHHGTFPLPESQLDRFLMRLSVGYPSRADELALLAGGDRTRLLADLSPVMDVDSLAKMARFAESIHIAGPVGEYVVDLARATRTHPGISLGASPRAILGLQSAARVRAASQGRSYVMPDDIKALFALVMSHRVVLSGESLSAGARTEDTLAEILATVPAPRPG</sequence>
<dbReference type="InterPro" id="IPR041628">
    <property type="entry name" value="ChlI/MoxR_AAA_lid"/>
</dbReference>
<evidence type="ECO:0000256" key="1">
    <source>
        <dbReference type="ARBA" id="ARBA00022741"/>
    </source>
</evidence>
<dbReference type="STRING" id="1229780.BN381_140021"/>
<keyword evidence="7" id="KW-1185">Reference proteome</keyword>
<dbReference type="Gene3D" id="1.10.8.80">
    <property type="entry name" value="Magnesium chelatase subunit I, C-Terminal domain"/>
    <property type="match status" value="1"/>
</dbReference>
<evidence type="ECO:0000256" key="2">
    <source>
        <dbReference type="ARBA" id="ARBA00022840"/>
    </source>
</evidence>
<dbReference type="InterPro" id="IPR027417">
    <property type="entry name" value="P-loop_NTPase"/>
</dbReference>
<dbReference type="Proteomes" id="UP000018291">
    <property type="component" value="Unassembled WGS sequence"/>
</dbReference>
<evidence type="ECO:0000313" key="6">
    <source>
        <dbReference type="EMBL" id="CCM62856.1"/>
    </source>
</evidence>
<keyword evidence="1" id="KW-0547">Nucleotide-binding</keyword>
<dbReference type="eggNOG" id="COG0714">
    <property type="taxonomic scope" value="Bacteria"/>
</dbReference>
<name>R4Z0R7_9ACTN</name>
<dbReference type="InterPro" id="IPR050764">
    <property type="entry name" value="CbbQ/NirQ/NorQ/GpvN"/>
</dbReference>
<organism evidence="6 7">
    <name type="scientific">Candidatus Neomicrothrix parvicella RN1</name>
    <dbReference type="NCBI Taxonomy" id="1229780"/>
    <lineage>
        <taxon>Bacteria</taxon>
        <taxon>Bacillati</taxon>
        <taxon>Actinomycetota</taxon>
        <taxon>Acidimicrobiia</taxon>
        <taxon>Acidimicrobiales</taxon>
        <taxon>Microthrixaceae</taxon>
        <taxon>Candidatus Neomicrothrix</taxon>
    </lineage>
</organism>
<protein>
    <recommendedName>
        <fullName evidence="8">ATPase</fullName>
    </recommendedName>
</protein>
<comment type="caution">
    <text evidence="6">The sequence shown here is derived from an EMBL/GenBank/DDBJ whole genome shotgun (WGS) entry which is preliminary data.</text>
</comment>
<feature type="domain" description="ATPase AAA-3" evidence="4">
    <location>
        <begin position="44"/>
        <end position="174"/>
    </location>
</feature>
<evidence type="ECO:0000259" key="5">
    <source>
        <dbReference type="Pfam" id="PF17863"/>
    </source>
</evidence>